<dbReference type="Proteomes" id="UP001144612">
    <property type="component" value="Unassembled WGS sequence"/>
</dbReference>
<protein>
    <submittedName>
        <fullName evidence="1">Uncharacterized protein</fullName>
    </submittedName>
</protein>
<dbReference type="EMBL" id="JAPQFJ010000003">
    <property type="protein sequence ID" value="MCY6957907.1"/>
    <property type="molecule type" value="Genomic_DNA"/>
</dbReference>
<organism evidence="1 2">
    <name type="scientific">Clostridium brassicae</name>
    <dbReference type="NCBI Taxonomy" id="2999072"/>
    <lineage>
        <taxon>Bacteria</taxon>
        <taxon>Bacillati</taxon>
        <taxon>Bacillota</taxon>
        <taxon>Clostridia</taxon>
        <taxon>Eubacteriales</taxon>
        <taxon>Clostridiaceae</taxon>
        <taxon>Clostridium</taxon>
    </lineage>
</organism>
<accession>A0ABT4D6I6</accession>
<evidence type="ECO:0000313" key="1">
    <source>
        <dbReference type="EMBL" id="MCY6957907.1"/>
    </source>
</evidence>
<reference evidence="1" key="1">
    <citation type="submission" date="2022-12" db="EMBL/GenBank/DDBJ databases">
        <title>Clostridium sp. nov., isolated from industrial wastewater.</title>
        <authorList>
            <person name="Jiayan W."/>
        </authorList>
    </citation>
    <scope>NUCLEOTIDE SEQUENCE</scope>
    <source>
        <strain evidence="1">ZC22-4</strain>
    </source>
</reference>
<name>A0ABT4D6I6_9CLOT</name>
<sequence length="55" mass="6471">MSMKDMFEQLIKEGKTDKATLLDMLEEIKKRNEITLVITEEEYNNIKARIEALPN</sequence>
<gene>
    <name evidence="1" type="ORF">OW729_04725</name>
</gene>
<dbReference type="RefSeq" id="WP_268060309.1">
    <property type="nucleotide sequence ID" value="NZ_JAPQFJ010000003.1"/>
</dbReference>
<keyword evidence="2" id="KW-1185">Reference proteome</keyword>
<proteinExistence type="predicted"/>
<evidence type="ECO:0000313" key="2">
    <source>
        <dbReference type="Proteomes" id="UP001144612"/>
    </source>
</evidence>
<comment type="caution">
    <text evidence="1">The sequence shown here is derived from an EMBL/GenBank/DDBJ whole genome shotgun (WGS) entry which is preliminary data.</text>
</comment>